<dbReference type="Proteomes" id="UP000230108">
    <property type="component" value="Unassembled WGS sequence"/>
</dbReference>
<evidence type="ECO:0000256" key="2">
    <source>
        <dbReference type="ARBA" id="ARBA00022833"/>
    </source>
</evidence>
<dbReference type="PROSITE" id="PS00903">
    <property type="entry name" value="CYT_DCMP_DEAMINASES_1"/>
    <property type="match status" value="1"/>
</dbReference>
<keyword evidence="2" id="KW-0862">Zinc</keyword>
<organism evidence="4 5">
    <name type="scientific">Candidatus Roizmanbacteria bacterium CG_4_10_14_0_8_um_filter_39_9</name>
    <dbReference type="NCBI Taxonomy" id="1974829"/>
    <lineage>
        <taxon>Bacteria</taxon>
        <taxon>Candidatus Roizmaniibacteriota</taxon>
    </lineage>
</organism>
<evidence type="ECO:0000256" key="1">
    <source>
        <dbReference type="ARBA" id="ARBA00022723"/>
    </source>
</evidence>
<proteinExistence type="predicted"/>
<dbReference type="AlphaFoldDB" id="A0A2M7QBH0"/>
<dbReference type="InterPro" id="IPR016193">
    <property type="entry name" value="Cytidine_deaminase-like"/>
</dbReference>
<dbReference type="InterPro" id="IPR016192">
    <property type="entry name" value="APOBEC/CMP_deaminase_Zn-bd"/>
</dbReference>
<gene>
    <name evidence="4" type="ORF">COY90_05215</name>
</gene>
<name>A0A2M7QBH0_9BACT</name>
<evidence type="ECO:0000313" key="4">
    <source>
        <dbReference type="EMBL" id="PIY68575.1"/>
    </source>
</evidence>
<dbReference type="GO" id="GO:0008270">
    <property type="term" value="F:zinc ion binding"/>
    <property type="evidence" value="ECO:0007669"/>
    <property type="project" value="InterPro"/>
</dbReference>
<protein>
    <submittedName>
        <fullName evidence="4">tRNA-specific adenosine deaminase</fullName>
    </submittedName>
</protein>
<sequence>MNNTREQFMLLALEEAKNAKAGGDWPFGAVVVKDDKVVGKGHVTDKSGGDVTDHAELVALRDACRNLKTNNLEGCEIYCSNEPCMMCAAGIFQANIGEVYIGVSRDDLPRLLRPRKLRIEDLAQDSGHEIKIQRGLLKDKILPLFEDIKKK</sequence>
<dbReference type="EMBL" id="PFLF01000111">
    <property type="protein sequence ID" value="PIY68575.1"/>
    <property type="molecule type" value="Genomic_DNA"/>
</dbReference>
<dbReference type="InterPro" id="IPR002125">
    <property type="entry name" value="CMP_dCMP_dom"/>
</dbReference>
<dbReference type="SUPFAM" id="SSF53927">
    <property type="entry name" value="Cytidine deaminase-like"/>
    <property type="match status" value="1"/>
</dbReference>
<dbReference type="PANTHER" id="PTHR11079">
    <property type="entry name" value="CYTOSINE DEAMINASE FAMILY MEMBER"/>
    <property type="match status" value="1"/>
</dbReference>
<evidence type="ECO:0000259" key="3">
    <source>
        <dbReference type="PROSITE" id="PS51747"/>
    </source>
</evidence>
<comment type="caution">
    <text evidence="4">The sequence shown here is derived from an EMBL/GenBank/DDBJ whole genome shotgun (WGS) entry which is preliminary data.</text>
</comment>
<dbReference type="Pfam" id="PF00383">
    <property type="entry name" value="dCMP_cyt_deam_1"/>
    <property type="match status" value="1"/>
</dbReference>
<feature type="domain" description="CMP/dCMP-type deaminase" evidence="3">
    <location>
        <begin position="3"/>
        <end position="115"/>
    </location>
</feature>
<evidence type="ECO:0000313" key="5">
    <source>
        <dbReference type="Proteomes" id="UP000230108"/>
    </source>
</evidence>
<dbReference type="GO" id="GO:0016787">
    <property type="term" value="F:hydrolase activity"/>
    <property type="evidence" value="ECO:0007669"/>
    <property type="project" value="InterPro"/>
</dbReference>
<dbReference type="Gene3D" id="3.40.140.10">
    <property type="entry name" value="Cytidine Deaminase, domain 2"/>
    <property type="match status" value="1"/>
</dbReference>
<dbReference type="PANTHER" id="PTHR11079:SF162">
    <property type="entry name" value="RIBOFLAVIN BIOSYNTHESIS PROTEIN PYRD, CHLOROPLASTIC"/>
    <property type="match status" value="1"/>
</dbReference>
<dbReference type="PROSITE" id="PS51747">
    <property type="entry name" value="CYT_DCMP_DEAMINASES_2"/>
    <property type="match status" value="1"/>
</dbReference>
<keyword evidence="1" id="KW-0479">Metal-binding</keyword>
<accession>A0A2M7QBH0</accession>
<dbReference type="CDD" id="cd01285">
    <property type="entry name" value="nucleoside_deaminase"/>
    <property type="match status" value="1"/>
</dbReference>
<reference evidence="5" key="1">
    <citation type="submission" date="2017-09" db="EMBL/GenBank/DDBJ databases">
        <title>Depth-based differentiation of microbial function through sediment-hosted aquifers and enrichment of novel symbionts in the deep terrestrial subsurface.</title>
        <authorList>
            <person name="Probst A.J."/>
            <person name="Ladd B."/>
            <person name="Jarett J.K."/>
            <person name="Geller-Mcgrath D.E."/>
            <person name="Sieber C.M.K."/>
            <person name="Emerson J.B."/>
            <person name="Anantharaman K."/>
            <person name="Thomas B.C."/>
            <person name="Malmstrom R."/>
            <person name="Stieglmeier M."/>
            <person name="Klingl A."/>
            <person name="Woyke T."/>
            <person name="Ryan C.M."/>
            <person name="Banfield J.F."/>
        </authorList>
    </citation>
    <scope>NUCLEOTIDE SEQUENCE [LARGE SCALE GENOMIC DNA]</scope>
</reference>